<feature type="domain" description="CARDB" evidence="10">
    <location>
        <begin position="474"/>
        <end position="578"/>
    </location>
</feature>
<dbReference type="Gene3D" id="3.40.390.10">
    <property type="entry name" value="Collagenase (Catalytic Domain)"/>
    <property type="match status" value="1"/>
</dbReference>
<dbReference type="InterPro" id="IPR011635">
    <property type="entry name" value="CARDB"/>
</dbReference>
<dbReference type="Pfam" id="PF07705">
    <property type="entry name" value="CARDB"/>
    <property type="match status" value="1"/>
</dbReference>
<dbReference type="SUPFAM" id="SSF55486">
    <property type="entry name" value="Metalloproteases ('zincins'), catalytic domain"/>
    <property type="match status" value="1"/>
</dbReference>
<gene>
    <name evidence="11" type="ORF">BROSI_A1815</name>
</gene>
<evidence type="ECO:0008006" key="13">
    <source>
        <dbReference type="Google" id="ProtNLM"/>
    </source>
</evidence>
<dbReference type="PANTHER" id="PTHR47466:SF1">
    <property type="entry name" value="METALLOPROTEASE MEP1 (AFU_ORTHOLOGUE AFUA_1G07730)-RELATED"/>
    <property type="match status" value="1"/>
</dbReference>
<dbReference type="EMBL" id="BAFN01000001">
    <property type="protein sequence ID" value="GAN33298.1"/>
    <property type="molecule type" value="Genomic_DNA"/>
</dbReference>
<evidence type="ECO:0000256" key="6">
    <source>
        <dbReference type="ARBA" id="ARBA00022833"/>
    </source>
</evidence>
<comment type="caution">
    <text evidence="11">The sequence shown here is derived from an EMBL/GenBank/DDBJ whole genome shotgun (WGS) entry which is preliminary data.</text>
</comment>
<dbReference type="InterPro" id="IPR008754">
    <property type="entry name" value="Peptidase_M43"/>
</dbReference>
<dbReference type="RefSeq" id="WP_157842456.1">
    <property type="nucleotide sequence ID" value="NZ_BAFN01000001.1"/>
</dbReference>
<keyword evidence="7" id="KW-0482">Metalloprotease</keyword>
<evidence type="ECO:0000313" key="12">
    <source>
        <dbReference type="Proteomes" id="UP000032309"/>
    </source>
</evidence>
<organism evidence="11 12">
    <name type="scientific">Candidatus Brocadia sinica JPN1</name>
    <dbReference type="NCBI Taxonomy" id="1197129"/>
    <lineage>
        <taxon>Bacteria</taxon>
        <taxon>Pseudomonadati</taxon>
        <taxon>Planctomycetota</taxon>
        <taxon>Candidatus Brocadiia</taxon>
        <taxon>Candidatus Brocadiales</taxon>
        <taxon>Candidatus Brocadiaceae</taxon>
        <taxon>Candidatus Brocadia</taxon>
    </lineage>
</organism>
<evidence type="ECO:0000256" key="7">
    <source>
        <dbReference type="ARBA" id="ARBA00023049"/>
    </source>
</evidence>
<evidence type="ECO:0000256" key="3">
    <source>
        <dbReference type="ARBA" id="ARBA00022723"/>
    </source>
</evidence>
<evidence type="ECO:0000313" key="11">
    <source>
        <dbReference type="EMBL" id="GAN33298.1"/>
    </source>
</evidence>
<reference evidence="12" key="1">
    <citation type="journal article" date="2015" name="Genome Announc.">
        <title>Draft Genome Sequence of an Anaerobic Ammonium-Oxidizing Bacterium, "Candidatus Brocadia sinica".</title>
        <authorList>
            <person name="Oshiki M."/>
            <person name="Shinyako-Hata K."/>
            <person name="Satoh H."/>
            <person name="Okabe S."/>
        </authorList>
    </citation>
    <scope>NUCLEOTIDE SEQUENCE [LARGE SCALE GENOMIC DNA]</scope>
    <source>
        <strain evidence="12">JPN1</strain>
    </source>
</reference>
<evidence type="ECO:0000259" key="9">
    <source>
        <dbReference type="Pfam" id="PF05572"/>
    </source>
</evidence>
<evidence type="ECO:0000256" key="1">
    <source>
        <dbReference type="ARBA" id="ARBA00008721"/>
    </source>
</evidence>
<evidence type="ECO:0000256" key="8">
    <source>
        <dbReference type="ARBA" id="ARBA00023157"/>
    </source>
</evidence>
<evidence type="ECO:0000256" key="5">
    <source>
        <dbReference type="ARBA" id="ARBA00022801"/>
    </source>
</evidence>
<name>A0ABQ0JXA2_9BACT</name>
<dbReference type="Proteomes" id="UP000032309">
    <property type="component" value="Unassembled WGS sequence"/>
</dbReference>
<keyword evidence="8" id="KW-1015">Disulfide bond</keyword>
<keyword evidence="2" id="KW-0645">Protease</keyword>
<dbReference type="PANTHER" id="PTHR47466">
    <property type="match status" value="1"/>
</dbReference>
<keyword evidence="4" id="KW-0732">Signal</keyword>
<dbReference type="CDD" id="cd04275">
    <property type="entry name" value="ZnMc_pappalysin_like"/>
    <property type="match status" value="1"/>
</dbReference>
<dbReference type="Pfam" id="PF05572">
    <property type="entry name" value="Peptidase_M43"/>
    <property type="match status" value="1"/>
</dbReference>
<keyword evidence="12" id="KW-1185">Reference proteome</keyword>
<evidence type="ECO:0000256" key="2">
    <source>
        <dbReference type="ARBA" id="ARBA00022670"/>
    </source>
</evidence>
<evidence type="ECO:0000259" key="10">
    <source>
        <dbReference type="Pfam" id="PF07705"/>
    </source>
</evidence>
<dbReference type="Gene3D" id="2.60.40.10">
    <property type="entry name" value="Immunoglobulins"/>
    <property type="match status" value="1"/>
</dbReference>
<protein>
    <recommendedName>
        <fullName evidence="13">Peptidase M43 pregnancy-associated plasma-A domain-containing protein</fullName>
    </recommendedName>
</protein>
<dbReference type="InterPro" id="IPR013783">
    <property type="entry name" value="Ig-like_fold"/>
</dbReference>
<keyword evidence="3" id="KW-0479">Metal-binding</keyword>
<accession>A0ABQ0JXA2</accession>
<dbReference type="InterPro" id="IPR024079">
    <property type="entry name" value="MetalloPept_cat_dom_sf"/>
</dbReference>
<comment type="similarity">
    <text evidence="1">Belongs to the peptidase M43B family.</text>
</comment>
<feature type="domain" description="Peptidase M43 pregnancy-associated plasma-A" evidence="9">
    <location>
        <begin position="174"/>
        <end position="321"/>
    </location>
</feature>
<evidence type="ECO:0000256" key="4">
    <source>
        <dbReference type="ARBA" id="ARBA00022729"/>
    </source>
</evidence>
<proteinExistence type="inferred from homology"/>
<keyword evidence="6" id="KW-0862">Zinc</keyword>
<sequence length="583" mass="64010">MKRPTLILGMAFFSLFAIPLLAYSPGIYAQEKKRICATMEVHEKLLKTIPAYRDSRAAIENLTRSYLLREVLRAEIVKIPVVVHVVYNTPEQNISDDQIKSQIRVLNEDYRKLNADVSTVPSVFQPLATDSKIEFAFACKDPEGKLTSGITRTKTDVASFTYDDAVKFTAKGGRDAWPRDKYLNIWVCNLGGGLLGYAQFPGGPADTDGVVITYTAFGDTGTAVPPFNKGRTATHEVGHWLNLFHIWGDDCPGGDQCGGSDSVGDTPNQECSNYGCPAFPHISCSNGPNGDLFMNYMDYTDDACMVMFTNGQSARMDAALAGPRLAIQSSDGLICPDDVKAKFRYEIKFICGKSDGKVVAPGLYWTAINVGNPTDKNVILKKRFSIALPGEKPGPVSDLFKAKLGPYQAFEIDNRDIFEHTRTNADFIKGFVVIESEVELEVIAVYTAAGKNEQVETLDVEHVLPRCLGMKGCPDLVVEKIERPEWDAQNKRSVIRATIKNIGDAPAGSTVARLTDTSSAWEPITTADAPTPALGPGDTATVTFFLPYWVYNPDADLEVKADYKNELSECSEDNNVKEFHELG</sequence>
<keyword evidence="5" id="KW-0378">Hydrolase</keyword>